<keyword evidence="4" id="KW-0633">Potassium transport</keyword>
<dbReference type="Pfam" id="PF02386">
    <property type="entry name" value="TrkH"/>
    <property type="match status" value="1"/>
</dbReference>
<dbReference type="Proteomes" id="UP001596528">
    <property type="component" value="Unassembled WGS sequence"/>
</dbReference>
<proteinExistence type="predicted"/>
<dbReference type="InterPro" id="IPR002229">
    <property type="entry name" value="RhesusRHD"/>
</dbReference>
<feature type="transmembrane region" description="Helical" evidence="10">
    <location>
        <begin position="379"/>
        <end position="397"/>
    </location>
</feature>
<keyword evidence="5 10" id="KW-0812">Transmembrane</keyword>
<keyword evidence="9 10" id="KW-0472">Membrane</keyword>
<evidence type="ECO:0000256" key="2">
    <source>
        <dbReference type="ARBA" id="ARBA00022448"/>
    </source>
</evidence>
<evidence type="ECO:0000313" key="12">
    <source>
        <dbReference type="Proteomes" id="UP001596528"/>
    </source>
</evidence>
<evidence type="ECO:0000256" key="5">
    <source>
        <dbReference type="ARBA" id="ARBA00022692"/>
    </source>
</evidence>
<dbReference type="NCBIfam" id="TIGR00933">
    <property type="entry name" value="2a38"/>
    <property type="match status" value="1"/>
</dbReference>
<dbReference type="PANTHER" id="PTHR32024">
    <property type="entry name" value="TRK SYSTEM POTASSIUM UPTAKE PROTEIN TRKG-RELATED"/>
    <property type="match status" value="1"/>
</dbReference>
<evidence type="ECO:0000256" key="9">
    <source>
        <dbReference type="ARBA" id="ARBA00023136"/>
    </source>
</evidence>
<organism evidence="11 12">
    <name type="scientific">Paenibacillus thermoaerophilus</name>
    <dbReference type="NCBI Taxonomy" id="1215385"/>
    <lineage>
        <taxon>Bacteria</taxon>
        <taxon>Bacillati</taxon>
        <taxon>Bacillota</taxon>
        <taxon>Bacilli</taxon>
        <taxon>Bacillales</taxon>
        <taxon>Paenibacillaceae</taxon>
        <taxon>Paenibacillus</taxon>
    </lineage>
</organism>
<feature type="transmembrane region" description="Helical" evidence="10">
    <location>
        <begin position="409"/>
        <end position="429"/>
    </location>
</feature>
<feature type="transmembrane region" description="Helical" evidence="10">
    <location>
        <begin position="78"/>
        <end position="102"/>
    </location>
</feature>
<accession>A0ABW2V866</accession>
<sequence length="448" mass="48484">MSTSSRLRKFQWTPPRILVLGFAVIIWIGALLLTLPVSSSSGERLPLLDALFTATSATCVTGLVVVDTGTYFSVFGQAVLAVLIQVGGLGFMTMTTLFALLLKKRITLKERLILQEAMNQGSMEGIVRLIRKVAIYSLTIEGIGALLFAIRWSFDMEPGRAVYFGVWHAISMFNNAGFDLFGEFRSLTLYADDPVVNLVAMGLIVSGGLGFAVLSDLAEFPKRRRLSLHSKAVLSMTGFLIAVGAVVIFALEYSNGKTLGSLDVSGKFWASLFQSVTPRTAGANTIDIAGLSQATQFFIVLLMFIGASPGSTGGGIKTTTFTVLIGAMLAMIRGKEDVVLFRHRLAGERIYKAITLTMFALLLVVVMTMALSTTEDHHFLMILFEVTSAFGTVGLSMGLTPDLTDIGKILISLTMFAGRLGPVTLAYALRPKPDKELYRYPEGRITIG</sequence>
<keyword evidence="6" id="KW-0630">Potassium</keyword>
<keyword evidence="3" id="KW-1003">Cell membrane</keyword>
<dbReference type="PRINTS" id="PR00342">
    <property type="entry name" value="RHESUSRHD"/>
</dbReference>
<dbReference type="InterPro" id="IPR003445">
    <property type="entry name" value="Cat_transpt"/>
</dbReference>
<comment type="caution">
    <text evidence="11">The sequence shown here is derived from an EMBL/GenBank/DDBJ whole genome shotgun (WGS) entry which is preliminary data.</text>
</comment>
<name>A0ABW2V866_9BACL</name>
<evidence type="ECO:0000256" key="7">
    <source>
        <dbReference type="ARBA" id="ARBA00022989"/>
    </source>
</evidence>
<keyword evidence="8" id="KW-0406">Ion transport</keyword>
<keyword evidence="12" id="KW-1185">Reference proteome</keyword>
<feature type="transmembrane region" description="Helical" evidence="10">
    <location>
        <begin position="133"/>
        <end position="154"/>
    </location>
</feature>
<evidence type="ECO:0000256" key="6">
    <source>
        <dbReference type="ARBA" id="ARBA00022958"/>
    </source>
</evidence>
<feature type="transmembrane region" description="Helical" evidence="10">
    <location>
        <begin position="195"/>
        <end position="220"/>
    </location>
</feature>
<reference evidence="12" key="1">
    <citation type="journal article" date="2019" name="Int. J. Syst. Evol. Microbiol.">
        <title>The Global Catalogue of Microorganisms (GCM) 10K type strain sequencing project: providing services to taxonomists for standard genome sequencing and annotation.</title>
        <authorList>
            <consortium name="The Broad Institute Genomics Platform"/>
            <consortium name="The Broad Institute Genome Sequencing Center for Infectious Disease"/>
            <person name="Wu L."/>
            <person name="Ma J."/>
        </authorList>
    </citation>
    <scope>NUCLEOTIDE SEQUENCE [LARGE SCALE GENOMIC DNA]</scope>
    <source>
        <strain evidence="12">JCM 18657</strain>
    </source>
</reference>
<comment type="subcellular location">
    <subcellularLocation>
        <location evidence="1">Cell membrane</location>
        <topology evidence="1">Multi-pass membrane protein</topology>
    </subcellularLocation>
</comment>
<evidence type="ECO:0000256" key="1">
    <source>
        <dbReference type="ARBA" id="ARBA00004651"/>
    </source>
</evidence>
<dbReference type="RefSeq" id="WP_138788130.1">
    <property type="nucleotide sequence ID" value="NZ_JBHTGQ010000054.1"/>
</dbReference>
<dbReference type="InterPro" id="IPR004772">
    <property type="entry name" value="TrkH"/>
</dbReference>
<evidence type="ECO:0000313" key="11">
    <source>
        <dbReference type="EMBL" id="MFC7751620.1"/>
    </source>
</evidence>
<evidence type="ECO:0000256" key="8">
    <source>
        <dbReference type="ARBA" id="ARBA00023065"/>
    </source>
</evidence>
<keyword evidence="2" id="KW-0813">Transport</keyword>
<keyword evidence="7 10" id="KW-1133">Transmembrane helix</keyword>
<gene>
    <name evidence="11" type="ORF">ACFQWB_17030</name>
</gene>
<evidence type="ECO:0000256" key="4">
    <source>
        <dbReference type="ARBA" id="ARBA00022538"/>
    </source>
</evidence>
<feature type="transmembrane region" description="Helical" evidence="10">
    <location>
        <begin position="353"/>
        <end position="372"/>
    </location>
</feature>
<dbReference type="EMBL" id="JBHTGQ010000054">
    <property type="protein sequence ID" value="MFC7751620.1"/>
    <property type="molecule type" value="Genomic_DNA"/>
</dbReference>
<feature type="transmembrane region" description="Helical" evidence="10">
    <location>
        <begin position="232"/>
        <end position="251"/>
    </location>
</feature>
<evidence type="ECO:0000256" key="3">
    <source>
        <dbReference type="ARBA" id="ARBA00022475"/>
    </source>
</evidence>
<feature type="transmembrane region" description="Helical" evidence="10">
    <location>
        <begin position="17"/>
        <end position="35"/>
    </location>
</feature>
<dbReference type="PANTHER" id="PTHR32024:SF1">
    <property type="entry name" value="KTR SYSTEM POTASSIUM UPTAKE PROTEIN B"/>
    <property type="match status" value="1"/>
</dbReference>
<feature type="transmembrane region" description="Helical" evidence="10">
    <location>
        <begin position="288"/>
        <end position="307"/>
    </location>
</feature>
<protein>
    <submittedName>
        <fullName evidence="11">TrkH family potassium uptake protein</fullName>
    </submittedName>
</protein>
<evidence type="ECO:0000256" key="10">
    <source>
        <dbReference type="SAM" id="Phobius"/>
    </source>
</evidence>